<feature type="region of interest" description="Disordered" evidence="1">
    <location>
        <begin position="134"/>
        <end position="170"/>
    </location>
</feature>
<evidence type="ECO:0000259" key="2">
    <source>
        <dbReference type="Pfam" id="PF08385"/>
    </source>
</evidence>
<dbReference type="GO" id="GO:0051959">
    <property type="term" value="F:dynein light intermediate chain binding"/>
    <property type="evidence" value="ECO:0007669"/>
    <property type="project" value="InterPro"/>
</dbReference>
<keyword evidence="4" id="KW-1185">Reference proteome</keyword>
<dbReference type="AlphaFoldDB" id="A0A9D3X5S3"/>
<reference evidence="3" key="1">
    <citation type="submission" date="2021-09" db="EMBL/GenBank/DDBJ databases">
        <title>The genome of Mauremys mutica provides insights into the evolution of semi-aquatic lifestyle.</title>
        <authorList>
            <person name="Gong S."/>
            <person name="Gao Y."/>
        </authorList>
    </citation>
    <scope>NUCLEOTIDE SEQUENCE</scope>
    <source>
        <strain evidence="3">MM-2020</strain>
        <tissue evidence="3">Muscle</tissue>
    </source>
</reference>
<evidence type="ECO:0000256" key="1">
    <source>
        <dbReference type="SAM" id="MobiDB-lite"/>
    </source>
</evidence>
<dbReference type="InterPro" id="IPR013594">
    <property type="entry name" value="Dynein_heavy_tail"/>
</dbReference>
<feature type="region of interest" description="Disordered" evidence="1">
    <location>
        <begin position="1"/>
        <end position="119"/>
    </location>
</feature>
<evidence type="ECO:0000313" key="4">
    <source>
        <dbReference type="Proteomes" id="UP000827986"/>
    </source>
</evidence>
<dbReference type="EMBL" id="JAHDVG010000482">
    <property type="protein sequence ID" value="KAH1173030.1"/>
    <property type="molecule type" value="Genomic_DNA"/>
</dbReference>
<dbReference type="GO" id="GO:0007018">
    <property type="term" value="P:microtubule-based movement"/>
    <property type="evidence" value="ECO:0007669"/>
    <property type="project" value="InterPro"/>
</dbReference>
<name>A0A9D3X5S3_9SAUR</name>
<evidence type="ECO:0000313" key="3">
    <source>
        <dbReference type="EMBL" id="KAH1173030.1"/>
    </source>
</evidence>
<proteinExistence type="predicted"/>
<accession>A0A9D3X5S3</accession>
<organism evidence="3 4">
    <name type="scientific">Mauremys mutica</name>
    <name type="common">yellowpond turtle</name>
    <dbReference type="NCBI Taxonomy" id="74926"/>
    <lineage>
        <taxon>Eukaryota</taxon>
        <taxon>Metazoa</taxon>
        <taxon>Chordata</taxon>
        <taxon>Craniata</taxon>
        <taxon>Vertebrata</taxon>
        <taxon>Euteleostomi</taxon>
        <taxon>Archelosauria</taxon>
        <taxon>Testudinata</taxon>
        <taxon>Testudines</taxon>
        <taxon>Cryptodira</taxon>
        <taxon>Durocryptodira</taxon>
        <taxon>Testudinoidea</taxon>
        <taxon>Geoemydidae</taxon>
        <taxon>Geoemydinae</taxon>
        <taxon>Mauremys</taxon>
    </lineage>
</organism>
<dbReference type="GO" id="GO:0005858">
    <property type="term" value="C:axonemal dynein complex"/>
    <property type="evidence" value="ECO:0007669"/>
    <property type="project" value="TreeGrafter"/>
</dbReference>
<feature type="compositionally biased region" description="Polar residues" evidence="1">
    <location>
        <begin position="152"/>
        <end position="161"/>
    </location>
</feature>
<protein>
    <recommendedName>
        <fullName evidence="2">Dynein heavy chain tail domain-containing protein</fullName>
    </recommendedName>
</protein>
<comment type="caution">
    <text evidence="3">The sequence shown here is derived from an EMBL/GenBank/DDBJ whole genome shotgun (WGS) entry which is preliminary data.</text>
</comment>
<gene>
    <name evidence="3" type="ORF">KIL84_016869</name>
</gene>
<feature type="compositionally biased region" description="Pro residues" evidence="1">
    <location>
        <begin position="21"/>
        <end position="41"/>
    </location>
</feature>
<dbReference type="PANTHER" id="PTHR46532:SF11">
    <property type="entry name" value="DYNEIN AXONEMAL HEAVY CHAIN 12"/>
    <property type="match status" value="1"/>
</dbReference>
<dbReference type="InterPro" id="IPR026983">
    <property type="entry name" value="DHC"/>
</dbReference>
<dbReference type="GO" id="GO:0045505">
    <property type="term" value="F:dynein intermediate chain binding"/>
    <property type="evidence" value="ECO:0007669"/>
    <property type="project" value="InterPro"/>
</dbReference>
<feature type="domain" description="Dynein heavy chain tail" evidence="2">
    <location>
        <begin position="392"/>
        <end position="504"/>
    </location>
</feature>
<dbReference type="Proteomes" id="UP000827986">
    <property type="component" value="Unassembled WGS sequence"/>
</dbReference>
<sequence length="509" mass="55879">MEEVPGDQMGSPNTREEAGPGPIPPEEAGPVPPEEAGPGPIPTEEAGPGPVPTEEAGPGPVPTEEAGPGPVPTEEAGPGPVPTEEAGPGPVPTEEAGPGPVPTEEAGPGPIPPEEAEPVPVARARQVAALRPPIESFSPSLSNRRMSKFRRSTSGVQSLQETLKEKQARYRDAREGRKMKIGASFRYIFEVLGDKLGLDATTVEDMILDGPSLQAFDNFFAKDGSRTLKFLYQEGEAPGVECGRTIPGVVKGTKIMRLYLDTAPDKFKGLCLFFVRYRNDIPLNAKSIHEDIYFCVLDATEGLLRGTRNMLANIFLPAILATNNWGALSQTTQGTTEKQNFIETINRYLSFLDGARVSIEGTVELKKMDHIDFSKLQSFEEVTAAAANSDTVHQLEEVLMIWYKQIEQVLIESEQMRKEADDSGPLTELEHWKRMSAKFNFIIEQIKGPSCKAVINVLNVGHSKLLKMWRELDARITDTANESKDNVRYLYTLEKVCQPLYNYDLISES</sequence>
<dbReference type="Pfam" id="PF08385">
    <property type="entry name" value="DHC_N1"/>
    <property type="match status" value="1"/>
</dbReference>
<dbReference type="PANTHER" id="PTHR46532">
    <property type="entry name" value="MALE FERTILITY FACTOR KL5"/>
    <property type="match status" value="1"/>
</dbReference>